<evidence type="ECO:0000313" key="4">
    <source>
        <dbReference type="EMBL" id="KAE8985177.1"/>
    </source>
</evidence>
<dbReference type="Proteomes" id="UP000429607">
    <property type="component" value="Unassembled WGS sequence"/>
</dbReference>
<feature type="coiled-coil region" evidence="1">
    <location>
        <begin position="84"/>
        <end position="111"/>
    </location>
</feature>
<reference evidence="5 6" key="1">
    <citation type="submission" date="2018-09" db="EMBL/GenBank/DDBJ databases">
        <title>Genomic investigation of the strawberry pathogen Phytophthora fragariae indicates pathogenicity is determined by transcriptional variation in three key races.</title>
        <authorList>
            <person name="Adams T.M."/>
            <person name="Armitage A.D."/>
            <person name="Sobczyk M.K."/>
            <person name="Bates H.J."/>
            <person name="Dunwell J.M."/>
            <person name="Nellist C.F."/>
            <person name="Harrison R.J."/>
        </authorList>
    </citation>
    <scope>NUCLEOTIDE SEQUENCE [LARGE SCALE GENOMIC DNA]</scope>
    <source>
        <strain evidence="4 5">SCRP249</strain>
        <strain evidence="3 6">SCRP324</strain>
    </source>
</reference>
<keyword evidence="1" id="KW-0175">Coiled coil</keyword>
<comment type="caution">
    <text evidence="4">The sequence shown here is derived from an EMBL/GenBank/DDBJ whole genome shotgun (WGS) entry which is preliminary data.</text>
</comment>
<evidence type="ECO:0000313" key="5">
    <source>
        <dbReference type="Proteomes" id="UP000429607"/>
    </source>
</evidence>
<sequence length="412" mass="46727">MSVLVADADDVATLEATLAFLDDWDAPSKEISSVDALVGVSTSSRCLTPQQQQQQQQHNAVVRTSPQRKKPRRKYPNSSSTVLQRRKKAEILALRFQVEQLEAQLEQLKQVPGATYAMAVEDAMLLSQKAEHGAITWAEQAALQCRRRLEAEQTNCKLRSVVASQINVSEALRTVLQRAAAMEGMDFLHPEPCRPLVDGLAGSLALLERRAEGLYLESDSVYRPEVMQLTSVQAMEKHSELLGKTVEIVSTTPMMCPLKEASDTLWKWFSLTKSLGDRPNILQRSYTLILESQIGPLEFQKQNFVRRYEEGDRVVIVWTDTLRLPQYQLQFRNQSWLFITPSADAPKETSGLRTYQQVFIDYEAGQPFEETSFPQELAFEEVIKLYRNYMQSQQNMMLNETGSATMIPEITV</sequence>
<proteinExistence type="predicted"/>
<dbReference type="EMBL" id="QXFU01002658">
    <property type="protein sequence ID" value="KAE8983039.1"/>
    <property type="molecule type" value="Genomic_DNA"/>
</dbReference>
<evidence type="ECO:0000313" key="6">
    <source>
        <dbReference type="Proteomes" id="UP000435112"/>
    </source>
</evidence>
<dbReference type="Proteomes" id="UP000435112">
    <property type="component" value="Unassembled WGS sequence"/>
</dbReference>
<evidence type="ECO:0000313" key="3">
    <source>
        <dbReference type="EMBL" id="KAE8983039.1"/>
    </source>
</evidence>
<gene>
    <name evidence="4" type="ORF">PR001_g22965</name>
    <name evidence="3" type="ORF">PR002_g23355</name>
</gene>
<dbReference type="OrthoDB" id="101408at2759"/>
<evidence type="ECO:0000256" key="1">
    <source>
        <dbReference type="SAM" id="Coils"/>
    </source>
</evidence>
<dbReference type="AlphaFoldDB" id="A0A6A3ITK6"/>
<organism evidence="4 5">
    <name type="scientific">Phytophthora rubi</name>
    <dbReference type="NCBI Taxonomy" id="129364"/>
    <lineage>
        <taxon>Eukaryota</taxon>
        <taxon>Sar</taxon>
        <taxon>Stramenopiles</taxon>
        <taxon>Oomycota</taxon>
        <taxon>Peronosporomycetes</taxon>
        <taxon>Peronosporales</taxon>
        <taxon>Peronosporaceae</taxon>
        <taxon>Phytophthora</taxon>
    </lineage>
</organism>
<protein>
    <submittedName>
        <fullName evidence="4">Uncharacterized protein</fullName>
    </submittedName>
</protein>
<feature type="compositionally biased region" description="Basic residues" evidence="2">
    <location>
        <begin position="66"/>
        <end position="75"/>
    </location>
</feature>
<name>A0A6A3ITK6_9STRA</name>
<dbReference type="EMBL" id="QXFV01002636">
    <property type="protein sequence ID" value="KAE8985177.1"/>
    <property type="molecule type" value="Genomic_DNA"/>
</dbReference>
<accession>A0A6A3ITK6</accession>
<evidence type="ECO:0000256" key="2">
    <source>
        <dbReference type="SAM" id="MobiDB-lite"/>
    </source>
</evidence>
<feature type="region of interest" description="Disordered" evidence="2">
    <location>
        <begin position="47"/>
        <end position="82"/>
    </location>
</feature>